<comment type="caution">
    <text evidence="3">The sequence shown here is derived from an EMBL/GenBank/DDBJ whole genome shotgun (WGS) entry which is preliminary data.</text>
</comment>
<keyword evidence="4" id="KW-1185">Reference proteome</keyword>
<dbReference type="EMBL" id="CAJPWZ010002645">
    <property type="protein sequence ID" value="CAG2242276.1"/>
    <property type="molecule type" value="Genomic_DNA"/>
</dbReference>
<reference evidence="3" key="1">
    <citation type="submission" date="2021-03" db="EMBL/GenBank/DDBJ databases">
        <authorList>
            <person name="Bekaert M."/>
        </authorList>
    </citation>
    <scope>NUCLEOTIDE SEQUENCE</scope>
</reference>
<organism evidence="3 4">
    <name type="scientific">Mytilus edulis</name>
    <name type="common">Blue mussel</name>
    <dbReference type="NCBI Taxonomy" id="6550"/>
    <lineage>
        <taxon>Eukaryota</taxon>
        <taxon>Metazoa</taxon>
        <taxon>Spiralia</taxon>
        <taxon>Lophotrochozoa</taxon>
        <taxon>Mollusca</taxon>
        <taxon>Bivalvia</taxon>
        <taxon>Autobranchia</taxon>
        <taxon>Pteriomorphia</taxon>
        <taxon>Mytilida</taxon>
        <taxon>Mytiloidea</taxon>
        <taxon>Mytilidae</taxon>
        <taxon>Mytilinae</taxon>
        <taxon>Mytilus</taxon>
    </lineage>
</organism>
<name>A0A8S3UEH6_MYTED</name>
<keyword evidence="1" id="KW-0677">Repeat</keyword>
<dbReference type="AlphaFoldDB" id="A0A8S3UEH6"/>
<evidence type="ECO:0000313" key="4">
    <source>
        <dbReference type="Proteomes" id="UP000683360"/>
    </source>
</evidence>
<dbReference type="Gene3D" id="1.10.10.10">
    <property type="entry name" value="Winged helix-like DNA-binding domain superfamily/Winged helix DNA-binding domain"/>
    <property type="match status" value="1"/>
</dbReference>
<dbReference type="InterPro" id="IPR036388">
    <property type="entry name" value="WH-like_DNA-bd_sf"/>
</dbReference>
<dbReference type="Pfam" id="PF16095">
    <property type="entry name" value="COR-A"/>
    <property type="match status" value="1"/>
</dbReference>
<evidence type="ECO:0000313" key="3">
    <source>
        <dbReference type="EMBL" id="CAG2242276.1"/>
    </source>
</evidence>
<dbReference type="OrthoDB" id="6078042at2759"/>
<accession>A0A8S3UEH6</accession>
<proteinExistence type="predicted"/>
<gene>
    <name evidence="3" type="ORF">MEDL_54467</name>
</gene>
<feature type="domain" description="COR" evidence="2">
    <location>
        <begin position="68"/>
        <end position="165"/>
    </location>
</feature>
<dbReference type="InterPro" id="IPR032171">
    <property type="entry name" value="COR-A"/>
</dbReference>
<evidence type="ECO:0000256" key="1">
    <source>
        <dbReference type="ARBA" id="ARBA00022737"/>
    </source>
</evidence>
<dbReference type="Proteomes" id="UP000683360">
    <property type="component" value="Unassembled WGS sequence"/>
</dbReference>
<protein>
    <recommendedName>
        <fullName evidence="2">COR domain-containing protein</fullName>
    </recommendedName>
</protein>
<evidence type="ECO:0000259" key="2">
    <source>
        <dbReference type="Pfam" id="PF16095"/>
    </source>
</evidence>
<sequence>MDSIHCYSRLEGDISSTDDMETTCDVLDPPVVIVGTWKDALTSESDEKIRQNILKVARSMRTWNTDYPLKFIQLEQCLQEKKKELPIIPFKKLEHIAEKTPMPLNGEELILYLKYHHKIKALVYFEDLPDHIILDTQWLSNAFKCIVTARPFRNESIRNQKRWEEFSSRGKLHSVVLERYIKRKTKPFVQTQQGPYPKINGEI</sequence>